<comment type="caution">
    <text evidence="7">The sequence shown here is derived from an EMBL/GenBank/DDBJ whole genome shotgun (WGS) entry which is preliminary data.</text>
</comment>
<keyword evidence="3" id="KW-0507">mRNA processing</keyword>
<proteinExistence type="inferred from homology"/>
<accession>A0A444YPZ5</accession>
<dbReference type="PANTHER" id="PTHR15217">
    <property type="entry name" value="WILMS' TUMOR 1-ASSOCIATING PROTEIN"/>
    <property type="match status" value="1"/>
</dbReference>
<dbReference type="InterPro" id="IPR033757">
    <property type="entry name" value="WTAP"/>
</dbReference>
<name>A0A444YPZ5_ARAHY</name>
<dbReference type="STRING" id="3818.A0A444YPZ5"/>
<keyword evidence="6" id="KW-0472">Membrane</keyword>
<keyword evidence="6" id="KW-1133">Transmembrane helix</keyword>
<evidence type="ECO:0000256" key="4">
    <source>
        <dbReference type="ARBA" id="ARBA00023187"/>
    </source>
</evidence>
<reference evidence="7 8" key="1">
    <citation type="submission" date="2019-01" db="EMBL/GenBank/DDBJ databases">
        <title>Sequencing of cultivated peanut Arachis hypogaea provides insights into genome evolution and oil improvement.</title>
        <authorList>
            <person name="Chen X."/>
        </authorList>
    </citation>
    <scope>NUCLEOTIDE SEQUENCE [LARGE SCALE GENOMIC DNA]</scope>
    <source>
        <strain evidence="8">cv. Fuhuasheng</strain>
        <tissue evidence="7">Leaves</tissue>
    </source>
</reference>
<sequence>MTATATVMRDRDEAELQPPIAVESVHQELVSAMEELVSLLQVVFVVYYRYCLPMSFTMLPFLFHTALYSDNDRISCAKLVLIQLHIAILTISLSIVTINISLCLTLLFPFILSNLVIDSLQNCKDTLATCQNEVEAAKSEIQSWHYSIQNEPCVPAGATPEPKMLLDYLQALKSSEESLREQLEKVMKKEAAFIVTFAKREQEIAELKVSCSK</sequence>
<feature type="transmembrane region" description="Helical" evidence="6">
    <location>
        <begin position="47"/>
        <end position="67"/>
    </location>
</feature>
<evidence type="ECO:0000256" key="3">
    <source>
        <dbReference type="ARBA" id="ARBA00022664"/>
    </source>
</evidence>
<evidence type="ECO:0008006" key="9">
    <source>
        <dbReference type="Google" id="ProtNLM"/>
    </source>
</evidence>
<evidence type="ECO:0000313" key="8">
    <source>
        <dbReference type="Proteomes" id="UP000289738"/>
    </source>
</evidence>
<dbReference type="AlphaFoldDB" id="A0A444YPZ5"/>
<gene>
    <name evidence="7" type="ORF">Ahy_B06g083531</name>
</gene>
<dbReference type="GO" id="GO:0008380">
    <property type="term" value="P:RNA splicing"/>
    <property type="evidence" value="ECO:0007669"/>
    <property type="project" value="UniProtKB-KW"/>
</dbReference>
<dbReference type="GO" id="GO:0005634">
    <property type="term" value="C:nucleus"/>
    <property type="evidence" value="ECO:0007669"/>
    <property type="project" value="UniProtKB-SubCell"/>
</dbReference>
<comment type="similarity">
    <text evidence="2">Belongs to the fl(2)d family.</text>
</comment>
<keyword evidence="5" id="KW-0539">Nucleus</keyword>
<dbReference type="GO" id="GO:0016556">
    <property type="term" value="P:mRNA modification"/>
    <property type="evidence" value="ECO:0007669"/>
    <property type="project" value="InterPro"/>
</dbReference>
<keyword evidence="6" id="KW-0812">Transmembrane</keyword>
<evidence type="ECO:0000256" key="6">
    <source>
        <dbReference type="SAM" id="Phobius"/>
    </source>
</evidence>
<evidence type="ECO:0000256" key="2">
    <source>
        <dbReference type="ARBA" id="ARBA00010313"/>
    </source>
</evidence>
<keyword evidence="4" id="KW-0508">mRNA splicing</keyword>
<comment type="subcellular location">
    <subcellularLocation>
        <location evidence="1">Nucleus</location>
    </subcellularLocation>
</comment>
<organism evidence="7 8">
    <name type="scientific">Arachis hypogaea</name>
    <name type="common">Peanut</name>
    <dbReference type="NCBI Taxonomy" id="3818"/>
    <lineage>
        <taxon>Eukaryota</taxon>
        <taxon>Viridiplantae</taxon>
        <taxon>Streptophyta</taxon>
        <taxon>Embryophyta</taxon>
        <taxon>Tracheophyta</taxon>
        <taxon>Spermatophyta</taxon>
        <taxon>Magnoliopsida</taxon>
        <taxon>eudicotyledons</taxon>
        <taxon>Gunneridae</taxon>
        <taxon>Pentapetalae</taxon>
        <taxon>rosids</taxon>
        <taxon>fabids</taxon>
        <taxon>Fabales</taxon>
        <taxon>Fabaceae</taxon>
        <taxon>Papilionoideae</taxon>
        <taxon>50 kb inversion clade</taxon>
        <taxon>dalbergioids sensu lato</taxon>
        <taxon>Dalbergieae</taxon>
        <taxon>Pterocarpus clade</taxon>
        <taxon>Arachis</taxon>
    </lineage>
</organism>
<dbReference type="GO" id="GO:0006397">
    <property type="term" value="P:mRNA processing"/>
    <property type="evidence" value="ECO:0007669"/>
    <property type="project" value="UniProtKB-KW"/>
</dbReference>
<dbReference type="Proteomes" id="UP000289738">
    <property type="component" value="Chromosome B06"/>
</dbReference>
<dbReference type="GO" id="GO:0000381">
    <property type="term" value="P:regulation of alternative mRNA splicing, via spliceosome"/>
    <property type="evidence" value="ECO:0007669"/>
    <property type="project" value="InterPro"/>
</dbReference>
<evidence type="ECO:0000313" key="7">
    <source>
        <dbReference type="EMBL" id="RYR04020.1"/>
    </source>
</evidence>
<protein>
    <recommendedName>
        <fullName evidence="9">FKBP12-interacting protein of 37 kDa</fullName>
    </recommendedName>
</protein>
<evidence type="ECO:0000256" key="1">
    <source>
        <dbReference type="ARBA" id="ARBA00004123"/>
    </source>
</evidence>
<dbReference type="EMBL" id="SDMP01000016">
    <property type="protein sequence ID" value="RYR04020.1"/>
    <property type="molecule type" value="Genomic_DNA"/>
</dbReference>
<feature type="transmembrane region" description="Helical" evidence="6">
    <location>
        <begin position="79"/>
        <end position="112"/>
    </location>
</feature>
<keyword evidence="8" id="KW-1185">Reference proteome</keyword>
<evidence type="ECO:0000256" key="5">
    <source>
        <dbReference type="ARBA" id="ARBA00023242"/>
    </source>
</evidence>
<dbReference type="PANTHER" id="PTHR15217:SF0">
    <property type="entry name" value="PRE-MRNA-SPLICING REGULATOR WTAP"/>
    <property type="match status" value="1"/>
</dbReference>